<dbReference type="InterPro" id="IPR036397">
    <property type="entry name" value="RNaseH_sf"/>
</dbReference>
<dbReference type="PANTHER" id="PTHR35004:SF7">
    <property type="entry name" value="INTEGRASE PROTEIN"/>
    <property type="match status" value="1"/>
</dbReference>
<dbReference type="AlphaFoldDB" id="A0A0P1AS90"/>
<dbReference type="InterPro" id="IPR009057">
    <property type="entry name" value="Homeodomain-like_sf"/>
</dbReference>
<evidence type="ECO:0000256" key="1">
    <source>
        <dbReference type="SAM" id="MobiDB-lite"/>
    </source>
</evidence>
<name>A0A0P1AS90_PLAHL</name>
<dbReference type="GO" id="GO:0003676">
    <property type="term" value="F:nucleic acid binding"/>
    <property type="evidence" value="ECO:0007669"/>
    <property type="project" value="InterPro"/>
</dbReference>
<organism evidence="3 4">
    <name type="scientific">Plasmopara halstedii</name>
    <name type="common">Downy mildew of sunflower</name>
    <dbReference type="NCBI Taxonomy" id="4781"/>
    <lineage>
        <taxon>Eukaryota</taxon>
        <taxon>Sar</taxon>
        <taxon>Stramenopiles</taxon>
        <taxon>Oomycota</taxon>
        <taxon>Peronosporomycetes</taxon>
        <taxon>Peronosporales</taxon>
        <taxon>Peronosporaceae</taxon>
        <taxon>Plasmopara</taxon>
    </lineage>
</organism>
<accession>A0A0P1AS90</accession>
<evidence type="ECO:0000313" key="4">
    <source>
        <dbReference type="Proteomes" id="UP000054928"/>
    </source>
</evidence>
<evidence type="ECO:0000313" key="3">
    <source>
        <dbReference type="EMBL" id="CEG44676.1"/>
    </source>
</evidence>
<dbReference type="InterPro" id="IPR001584">
    <property type="entry name" value="Integrase_cat-core"/>
</dbReference>
<keyword evidence="4" id="KW-1185">Reference proteome</keyword>
<dbReference type="InterPro" id="IPR012337">
    <property type="entry name" value="RNaseH-like_sf"/>
</dbReference>
<dbReference type="EMBL" id="CCYD01001318">
    <property type="protein sequence ID" value="CEG44676.1"/>
    <property type="molecule type" value="Genomic_DNA"/>
</dbReference>
<dbReference type="Gene3D" id="3.30.420.10">
    <property type="entry name" value="Ribonuclease H-like superfamily/Ribonuclease H"/>
    <property type="match status" value="1"/>
</dbReference>
<dbReference type="PROSITE" id="PS50994">
    <property type="entry name" value="INTEGRASE"/>
    <property type="match status" value="1"/>
</dbReference>
<evidence type="ECO:0000259" key="2">
    <source>
        <dbReference type="PROSITE" id="PS50994"/>
    </source>
</evidence>
<dbReference type="GeneID" id="36396078"/>
<dbReference type="Pfam" id="PF00665">
    <property type="entry name" value="rve"/>
    <property type="match status" value="1"/>
</dbReference>
<dbReference type="PANTHER" id="PTHR35004">
    <property type="entry name" value="TRANSPOSASE RV3428C-RELATED"/>
    <property type="match status" value="1"/>
</dbReference>
<dbReference type="GO" id="GO:0015074">
    <property type="term" value="P:DNA integration"/>
    <property type="evidence" value="ECO:0007669"/>
    <property type="project" value="InterPro"/>
</dbReference>
<dbReference type="Pfam" id="PF13565">
    <property type="entry name" value="HTH_32"/>
    <property type="match status" value="1"/>
</dbReference>
<dbReference type="Proteomes" id="UP000054928">
    <property type="component" value="Unassembled WGS sequence"/>
</dbReference>
<feature type="region of interest" description="Disordered" evidence="1">
    <location>
        <begin position="50"/>
        <end position="72"/>
    </location>
</feature>
<feature type="domain" description="Integrase catalytic" evidence="2">
    <location>
        <begin position="131"/>
        <end position="306"/>
    </location>
</feature>
<dbReference type="OrthoDB" id="5988424at2759"/>
<protein>
    <submittedName>
        <fullName evidence="3">Ishne2 integrase</fullName>
    </submittedName>
</protein>
<reference evidence="4" key="1">
    <citation type="submission" date="2014-09" db="EMBL/GenBank/DDBJ databases">
        <authorList>
            <person name="Sharma Rahul"/>
            <person name="Thines Marco"/>
        </authorList>
    </citation>
    <scope>NUCLEOTIDE SEQUENCE [LARGE SCALE GENOMIC DNA]</scope>
</reference>
<dbReference type="SUPFAM" id="SSF46689">
    <property type="entry name" value="Homeodomain-like"/>
    <property type="match status" value="1"/>
</dbReference>
<sequence length="385" mass="44360">MPWTETRPMQRLDFIRACHAGTDSFSALCRLFGISRKTGYKWLQRFDPSDLSSLSDRSRAPHSHSRTVPDDIAGQLTALRQKHPDWGPKKLRMWLLNHHVDFTVPAASTIGDILKREGLVPDKKRKRRTPGNRQPLTTISENNQVWSADFKGKFRLLSREYCHPFTLTDNHSRYLLSCRGTDRESEPFVRQCLTDAFLEYGLPEVLRTDNGQPFAGTGIAGLSRLAVWLIKLGIRPERIRKGHPEENGRHERMHRSLKSAVKQGNTFMTMEEQQRWFSDYREEFNYERPHEALAGATPGTVWQPSNRHWDGRVPEYAYPEGGTVYRVKSRGTLYMGKKGTVFLSEALTGEYIMLEEQDDGLEAIIFNGITLAYYDRKTESVLRID</sequence>
<dbReference type="RefSeq" id="XP_024581045.1">
    <property type="nucleotide sequence ID" value="XM_024730805.1"/>
</dbReference>
<proteinExistence type="predicted"/>
<dbReference type="SUPFAM" id="SSF53098">
    <property type="entry name" value="Ribonuclease H-like"/>
    <property type="match status" value="1"/>
</dbReference>